<evidence type="ECO:0000313" key="3">
    <source>
        <dbReference type="EMBL" id="GBC59985.1"/>
    </source>
</evidence>
<reference evidence="4" key="1">
    <citation type="submission" date="2017-11" db="EMBL/GenBank/DDBJ databases">
        <authorList>
            <person name="Watanabe M."/>
            <person name="Kojima H."/>
        </authorList>
    </citation>
    <scope>NUCLEOTIDE SEQUENCE [LARGE SCALE GENOMIC DNA]</scope>
    <source>
        <strain evidence="4">Tokyo 01</strain>
    </source>
</reference>
<reference evidence="4" key="2">
    <citation type="submission" date="2019-01" db="EMBL/GenBank/DDBJ databases">
        <title>Genome sequence of Desulfonema ishimotonii strain Tokyo 01.</title>
        <authorList>
            <person name="Fukui M."/>
        </authorList>
    </citation>
    <scope>NUCLEOTIDE SEQUENCE [LARGE SCALE GENOMIC DNA]</scope>
    <source>
        <strain evidence="4">Tokyo 01</strain>
    </source>
</reference>
<feature type="chain" id="PRO_5019049104" evidence="2">
    <location>
        <begin position="20"/>
        <end position="175"/>
    </location>
</feature>
<dbReference type="RefSeq" id="WP_166404889.1">
    <property type="nucleotide sequence ID" value="NZ_BEXT01000001.1"/>
</dbReference>
<dbReference type="Proteomes" id="UP000288096">
    <property type="component" value="Unassembled WGS sequence"/>
</dbReference>
<evidence type="ECO:0000256" key="1">
    <source>
        <dbReference type="SAM" id="MobiDB-lite"/>
    </source>
</evidence>
<sequence length="175" mass="19197">MKRFLILLVLTLTAIWLPAAESISGSFDAGDLELTNVNIDDNGDIVPGAGSPVTDPERIVIPFTQEVRAAFVYEGAGYISDFGWMLYEDAADTDGNFRGWNNIPADKKHALFVKIRDDAEGSGCCNGGNGILDTDRGHGFRGYRIPVRNAEQRHRDLADGRRPGDNGCGQQRERQ</sequence>
<name>A0A401FSQ1_9BACT</name>
<dbReference type="EMBL" id="BEXT01000001">
    <property type="protein sequence ID" value="GBC59985.1"/>
    <property type="molecule type" value="Genomic_DNA"/>
</dbReference>
<evidence type="ECO:0000256" key="2">
    <source>
        <dbReference type="SAM" id="SignalP"/>
    </source>
</evidence>
<protein>
    <submittedName>
        <fullName evidence="3">Uncharacterized protein</fullName>
    </submittedName>
</protein>
<feature type="compositionally biased region" description="Basic and acidic residues" evidence="1">
    <location>
        <begin position="151"/>
        <end position="164"/>
    </location>
</feature>
<keyword evidence="2" id="KW-0732">Signal</keyword>
<dbReference type="AlphaFoldDB" id="A0A401FSQ1"/>
<evidence type="ECO:0000313" key="4">
    <source>
        <dbReference type="Proteomes" id="UP000288096"/>
    </source>
</evidence>
<feature type="region of interest" description="Disordered" evidence="1">
    <location>
        <begin position="151"/>
        <end position="175"/>
    </location>
</feature>
<gene>
    <name evidence="3" type="ORF">DENIS_0927</name>
</gene>
<proteinExistence type="predicted"/>
<keyword evidence="4" id="KW-1185">Reference proteome</keyword>
<feature type="signal peptide" evidence="2">
    <location>
        <begin position="1"/>
        <end position="19"/>
    </location>
</feature>
<organism evidence="3 4">
    <name type="scientific">Desulfonema ishimotonii</name>
    <dbReference type="NCBI Taxonomy" id="45657"/>
    <lineage>
        <taxon>Bacteria</taxon>
        <taxon>Pseudomonadati</taxon>
        <taxon>Thermodesulfobacteriota</taxon>
        <taxon>Desulfobacteria</taxon>
        <taxon>Desulfobacterales</taxon>
        <taxon>Desulfococcaceae</taxon>
        <taxon>Desulfonema</taxon>
    </lineage>
</organism>
<comment type="caution">
    <text evidence="3">The sequence shown here is derived from an EMBL/GenBank/DDBJ whole genome shotgun (WGS) entry which is preliminary data.</text>
</comment>
<accession>A0A401FSQ1</accession>